<feature type="transmembrane region" description="Helical" evidence="7">
    <location>
        <begin position="489"/>
        <end position="510"/>
    </location>
</feature>
<reference evidence="8 9" key="2">
    <citation type="journal article" date="2014" name="BMC Genomics">
        <title>An improved genome of the model marine alga Ostreococcus tauri unfolds by assessing Illumina de novo assemblies.</title>
        <authorList>
            <person name="Blanc-Mathieu R."/>
            <person name="Verhelst B."/>
            <person name="Derelle E."/>
            <person name="Rombauts S."/>
            <person name="Bouget F.Y."/>
            <person name="Carre I."/>
            <person name="Chateau A."/>
            <person name="Eyre-Walker A."/>
            <person name="Grimsley N."/>
            <person name="Moreau H."/>
            <person name="Piegu B."/>
            <person name="Rivals E."/>
            <person name="Schackwitz W."/>
            <person name="Van de Peer Y."/>
            <person name="Piganeau G."/>
        </authorList>
    </citation>
    <scope>NUCLEOTIDE SEQUENCE [LARGE SCALE GENOMIC DNA]</scope>
    <source>
        <strain evidence="9">OTTH 0595 / CCAP 157/2 / RCC745</strain>
    </source>
</reference>
<evidence type="ECO:0000256" key="5">
    <source>
        <dbReference type="ARBA" id="ARBA00023136"/>
    </source>
</evidence>
<dbReference type="Pfam" id="PF04791">
    <property type="entry name" value="LMBR1"/>
    <property type="match status" value="1"/>
</dbReference>
<feature type="transmembrane region" description="Helical" evidence="7">
    <location>
        <begin position="148"/>
        <end position="170"/>
    </location>
</feature>
<keyword evidence="3 7" id="KW-0812">Transmembrane</keyword>
<feature type="transmembrane region" description="Helical" evidence="7">
    <location>
        <begin position="78"/>
        <end position="97"/>
    </location>
</feature>
<feature type="transmembrane region" description="Helical" evidence="7">
    <location>
        <begin position="338"/>
        <end position="366"/>
    </location>
</feature>
<sequence length="645" mass="71321">MTDAAAAWLAPLVTVAAVVALVGVRAFADVSVPVVARAHVALAWMLSLAIVFTVPVDVRATVGARAGVPRGLERAWEVMYWSTYVATFVALPVHASYEDAGDFSTRARLRRAARENGAYLGVMIAACAIGAFAMMATETLSAETMRAYGIVLANVWGISTGTLLMGFGLVDVPRSIWRRASYGGRVSRALRRVTGVSRALTRDRERLASQVKAVATTSGVMPRRHELRWAMTIIENETPEMPNTRGSGADVDADDAEEACLDYDYDELSDLVALRRAVRKSMRAYKRTRAQYVIAVEEAFHAEALEQSRMSVARRLHRPPNRGVRSGPLARCLDDLEYTWYIVVAPILMRCIAVGLAFFSMSIIVAESTIWVGRVWKGADQVSLLSVMLEKAMSDESTSVLNSVQVVVAFPLFYMCFCTFYSLFKLGMFSFYQLVPRNTDSISLLVNASLVCRYAAPLSYNFLMLLPVIRSSGKMTTFSKKMASNVPEIAGQFNIIVPTFLGLFCAAVALDWFNKIVRVFHADGFMFTGDADENESVEAGKSIVDRERAEISDGGEIGRTHEAFISDHTVHEQRLPMVEDDESRDDRNLLSRADPESANARWETQKQRLSAATEQSMNRYAARGSPAGRAKVSKLDSMFSNFRER</sequence>
<dbReference type="OrthoDB" id="203099at2759"/>
<dbReference type="AlphaFoldDB" id="A0A096P831"/>
<dbReference type="InterPro" id="IPR006876">
    <property type="entry name" value="LMBR1-like_membr_prot"/>
</dbReference>
<gene>
    <name evidence="8" type="ORF">OT_ostta13g01720</name>
</gene>
<evidence type="ECO:0000256" key="3">
    <source>
        <dbReference type="ARBA" id="ARBA00022692"/>
    </source>
</evidence>
<evidence type="ECO:0000256" key="6">
    <source>
        <dbReference type="SAM" id="MobiDB-lite"/>
    </source>
</evidence>
<feature type="transmembrane region" description="Helical" evidence="7">
    <location>
        <begin position="444"/>
        <end position="469"/>
    </location>
</feature>
<dbReference type="Proteomes" id="UP000009170">
    <property type="component" value="Unassembled WGS sequence"/>
</dbReference>
<dbReference type="KEGG" id="ota:OT_ostta13g01720"/>
<keyword evidence="5 7" id="KW-0472">Membrane</keyword>
<evidence type="ECO:0000256" key="4">
    <source>
        <dbReference type="ARBA" id="ARBA00022989"/>
    </source>
</evidence>
<dbReference type="PANTHER" id="PTHR21355">
    <property type="entry name" value="G-PROTEIN COUPLED RECEPTOR-ASSOCIATED PROTEIN LMBRD2"/>
    <property type="match status" value="1"/>
</dbReference>
<feature type="transmembrane region" description="Helical" evidence="7">
    <location>
        <begin position="6"/>
        <end position="28"/>
    </location>
</feature>
<dbReference type="STRING" id="70448.A0A096P831"/>
<comment type="caution">
    <text evidence="8">The sequence shown here is derived from an EMBL/GenBank/DDBJ whole genome shotgun (WGS) entry which is preliminary data.</text>
</comment>
<evidence type="ECO:0000313" key="8">
    <source>
        <dbReference type="EMBL" id="CEG00128.1"/>
    </source>
</evidence>
<feature type="region of interest" description="Disordered" evidence="6">
    <location>
        <begin position="573"/>
        <end position="645"/>
    </location>
</feature>
<evidence type="ECO:0000256" key="1">
    <source>
        <dbReference type="ARBA" id="ARBA00004141"/>
    </source>
</evidence>
<comment type="similarity">
    <text evidence="2">Belongs to the LIMR family.</text>
</comment>
<dbReference type="GO" id="GO:0016020">
    <property type="term" value="C:membrane"/>
    <property type="evidence" value="ECO:0007669"/>
    <property type="project" value="UniProtKB-SubCell"/>
</dbReference>
<dbReference type="FunCoup" id="A0A096P831">
    <property type="interactions" value="1609"/>
</dbReference>
<dbReference type="GeneID" id="9835734"/>
<comment type="subcellular location">
    <subcellularLocation>
        <location evidence="1">Membrane</location>
        <topology evidence="1">Multi-pass membrane protein</topology>
    </subcellularLocation>
</comment>
<dbReference type="PANTHER" id="PTHR21355:SF0">
    <property type="entry name" value="G-PROTEIN COUPLED RECEPTOR-ASSOCIATED PROTEIN LMBRD2"/>
    <property type="match status" value="1"/>
</dbReference>
<evidence type="ECO:0000313" key="9">
    <source>
        <dbReference type="Proteomes" id="UP000009170"/>
    </source>
</evidence>
<accession>A0A096P831</accession>
<protein>
    <submittedName>
        <fullName evidence="8">LMBR1-like membrane protein</fullName>
    </submittedName>
</protein>
<dbReference type="EMBL" id="CAID01000013">
    <property type="protein sequence ID" value="CEG00128.1"/>
    <property type="molecule type" value="Genomic_DNA"/>
</dbReference>
<feature type="compositionally biased region" description="Polar residues" evidence="6">
    <location>
        <begin position="607"/>
        <end position="618"/>
    </location>
</feature>
<feature type="transmembrane region" description="Helical" evidence="7">
    <location>
        <begin position="403"/>
        <end position="424"/>
    </location>
</feature>
<proteinExistence type="inferred from homology"/>
<keyword evidence="9" id="KW-1185">Reference proteome</keyword>
<name>A0A096P831_OSTTA</name>
<keyword evidence="4 7" id="KW-1133">Transmembrane helix</keyword>
<feature type="compositionally biased region" description="Basic and acidic residues" evidence="6">
    <location>
        <begin position="584"/>
        <end position="595"/>
    </location>
</feature>
<feature type="transmembrane region" description="Helical" evidence="7">
    <location>
        <begin position="118"/>
        <end position="136"/>
    </location>
</feature>
<feature type="transmembrane region" description="Helical" evidence="7">
    <location>
        <begin position="40"/>
        <end position="58"/>
    </location>
</feature>
<evidence type="ECO:0000256" key="2">
    <source>
        <dbReference type="ARBA" id="ARBA00010487"/>
    </source>
</evidence>
<dbReference type="InParanoid" id="A0A096P831"/>
<dbReference type="RefSeq" id="XP_022840215.1">
    <property type="nucleotide sequence ID" value="XM_022982720.1"/>
</dbReference>
<dbReference type="InterPro" id="IPR051584">
    <property type="entry name" value="GPCR-associated_LMBR1"/>
</dbReference>
<organism evidence="8 9">
    <name type="scientific">Ostreococcus tauri</name>
    <name type="common">Marine green alga</name>
    <dbReference type="NCBI Taxonomy" id="70448"/>
    <lineage>
        <taxon>Eukaryota</taxon>
        <taxon>Viridiplantae</taxon>
        <taxon>Chlorophyta</taxon>
        <taxon>Mamiellophyceae</taxon>
        <taxon>Mamiellales</taxon>
        <taxon>Bathycoccaceae</taxon>
        <taxon>Ostreococcus</taxon>
    </lineage>
</organism>
<reference evidence="9" key="1">
    <citation type="journal article" date="2006" name="Proc. Natl. Acad. Sci. U.S.A.">
        <title>Genome analysis of the smallest free-living eukaryote Ostreococcus tauri unveils many unique features.</title>
        <authorList>
            <person name="Derelle E."/>
            <person name="Ferraz C."/>
            <person name="Rombauts S."/>
            <person name="Rouze P."/>
            <person name="Worden A.Z."/>
            <person name="Robbens S."/>
            <person name="Partensky F."/>
            <person name="Degroeve S."/>
            <person name="Echeynie S."/>
            <person name="Cooke R."/>
            <person name="Saeys Y."/>
            <person name="Wuyts J."/>
            <person name="Jabbari K."/>
            <person name="Bowler C."/>
            <person name="Panaud O."/>
            <person name="Piegu B."/>
            <person name="Ball S.G."/>
            <person name="Ral J.-P."/>
            <person name="Bouget F.-Y."/>
            <person name="Piganeau G."/>
            <person name="De Baets B."/>
            <person name="Picard A."/>
            <person name="Delseny M."/>
            <person name="Demaille J."/>
            <person name="Van de Peer Y."/>
            <person name="Moreau H."/>
        </authorList>
    </citation>
    <scope>NUCLEOTIDE SEQUENCE [LARGE SCALE GENOMIC DNA]</scope>
    <source>
        <strain evidence="9">OTTH 0595 / CCAP 157/2 / RCC745</strain>
    </source>
</reference>
<evidence type="ECO:0000256" key="7">
    <source>
        <dbReference type="SAM" id="Phobius"/>
    </source>
</evidence>